<evidence type="ECO:0000313" key="3">
    <source>
        <dbReference type="Proteomes" id="UP000190675"/>
    </source>
</evidence>
<keyword evidence="1" id="KW-0812">Transmembrane</keyword>
<protein>
    <submittedName>
        <fullName evidence="2">Uncharacterized protein</fullName>
    </submittedName>
</protein>
<organism evidence="2 3">
    <name type="scientific">Bradyrhizobium erythrophlei</name>
    <dbReference type="NCBI Taxonomy" id="1437360"/>
    <lineage>
        <taxon>Bacteria</taxon>
        <taxon>Pseudomonadati</taxon>
        <taxon>Pseudomonadota</taxon>
        <taxon>Alphaproteobacteria</taxon>
        <taxon>Hyphomicrobiales</taxon>
        <taxon>Nitrobacteraceae</taxon>
        <taxon>Bradyrhizobium</taxon>
    </lineage>
</organism>
<keyword evidence="1" id="KW-1133">Transmembrane helix</keyword>
<dbReference type="EMBL" id="LT670818">
    <property type="protein sequence ID" value="SHH54758.1"/>
    <property type="molecule type" value="Genomic_DNA"/>
</dbReference>
<accession>A0A1M5TVP1</accession>
<reference evidence="2 3" key="1">
    <citation type="submission" date="2016-11" db="EMBL/GenBank/DDBJ databases">
        <authorList>
            <person name="Jaros S."/>
            <person name="Januszkiewicz K."/>
            <person name="Wedrychowicz H."/>
        </authorList>
    </citation>
    <scope>NUCLEOTIDE SEQUENCE [LARGE SCALE GENOMIC DNA]</scope>
    <source>
        <strain evidence="2 3">GAS242</strain>
    </source>
</reference>
<name>A0A1M5TVP1_9BRAD</name>
<dbReference type="Proteomes" id="UP000190675">
    <property type="component" value="Chromosome I"/>
</dbReference>
<feature type="transmembrane region" description="Helical" evidence="1">
    <location>
        <begin position="83"/>
        <end position="109"/>
    </location>
</feature>
<sequence>MSIPSEPDPSNPNDLSYYAPRELRERAKSVSLSQEARSEPVRTPIAQAPSLDIRLKTPVYLRRPPAPEVIHGSAGLERELRRAALFGVAGRFAAAAAFVTVVALLFVLVSPALRKSDASSTASEITGAIKTALPQSSQEENGAKPALAEFQGVLASAPASKPAIPEQPPQLLQQFLQWRQKADSTEKSQ</sequence>
<dbReference type="OrthoDB" id="8229040at2"/>
<dbReference type="AlphaFoldDB" id="A0A1M5TVP1"/>
<keyword evidence="1" id="KW-0472">Membrane</keyword>
<proteinExistence type="predicted"/>
<dbReference type="RefSeq" id="WP_079571271.1">
    <property type="nucleotide sequence ID" value="NZ_LT670818.1"/>
</dbReference>
<evidence type="ECO:0000256" key="1">
    <source>
        <dbReference type="SAM" id="Phobius"/>
    </source>
</evidence>
<gene>
    <name evidence="2" type="ORF">SAMN05444169_8006</name>
</gene>
<evidence type="ECO:0000313" key="2">
    <source>
        <dbReference type="EMBL" id="SHH54758.1"/>
    </source>
</evidence>